<keyword evidence="3" id="KW-1185">Reference proteome</keyword>
<evidence type="ECO:0000313" key="3">
    <source>
        <dbReference type="Proteomes" id="UP000184121"/>
    </source>
</evidence>
<dbReference type="EMBL" id="FRBY01000002">
    <property type="protein sequence ID" value="SHL88857.1"/>
    <property type="molecule type" value="Genomic_DNA"/>
</dbReference>
<evidence type="ECO:0000256" key="1">
    <source>
        <dbReference type="SAM" id="SignalP"/>
    </source>
</evidence>
<feature type="signal peptide" evidence="1">
    <location>
        <begin position="1"/>
        <end position="19"/>
    </location>
</feature>
<protein>
    <recommendedName>
        <fullName evidence="4">CarboxypepD_reg-like domain-containing protein</fullName>
    </recommendedName>
</protein>
<dbReference type="InterPro" id="IPR008969">
    <property type="entry name" value="CarboxyPept-like_regulatory"/>
</dbReference>
<dbReference type="RefSeq" id="WP_072971360.1">
    <property type="nucleotide sequence ID" value="NZ_FRBY01000002.1"/>
</dbReference>
<dbReference type="SUPFAM" id="SSF49464">
    <property type="entry name" value="Carboxypeptidase regulatory domain-like"/>
    <property type="match status" value="1"/>
</dbReference>
<feature type="chain" id="PRO_5012816620" description="CarboxypepD_reg-like domain-containing protein" evidence="1">
    <location>
        <begin position="20"/>
        <end position="123"/>
    </location>
</feature>
<organism evidence="2 3">
    <name type="scientific">Flavobacterium saccharophilum</name>
    <dbReference type="NCBI Taxonomy" id="29534"/>
    <lineage>
        <taxon>Bacteria</taxon>
        <taxon>Pseudomonadati</taxon>
        <taxon>Bacteroidota</taxon>
        <taxon>Flavobacteriia</taxon>
        <taxon>Flavobacteriales</taxon>
        <taxon>Flavobacteriaceae</taxon>
        <taxon>Flavobacterium</taxon>
    </lineage>
</organism>
<evidence type="ECO:0000313" key="2">
    <source>
        <dbReference type="EMBL" id="SHL88857.1"/>
    </source>
</evidence>
<proteinExistence type="predicted"/>
<evidence type="ECO:0008006" key="4">
    <source>
        <dbReference type="Google" id="ProtNLM"/>
    </source>
</evidence>
<accession>A0A1M7EAV0</accession>
<gene>
    <name evidence="2" type="ORF">SAMN05444366_1928</name>
</gene>
<dbReference type="OrthoDB" id="1360980at2"/>
<keyword evidence="1" id="KW-0732">Signal</keyword>
<dbReference type="Gene3D" id="2.60.40.1120">
    <property type="entry name" value="Carboxypeptidase-like, regulatory domain"/>
    <property type="match status" value="1"/>
</dbReference>
<name>A0A1M7EAV0_9FLAO</name>
<dbReference type="PROSITE" id="PS51257">
    <property type="entry name" value="PROKAR_LIPOPROTEIN"/>
    <property type="match status" value="1"/>
</dbReference>
<dbReference type="STRING" id="29534.SAMN05444366_1928"/>
<sequence length="123" mass="14463">MKIKFILMILLLCSCSNNNFQGHVYDYDTEKPLRNVSVTINDQITQTDSVGYFAMKIKSNSTIEIFLKRKGYASKKLFRKPDSCGEFSKKNLNENRIYLYNQESDFFNKDEEIKKLNHEARTN</sequence>
<dbReference type="Proteomes" id="UP000184121">
    <property type="component" value="Unassembled WGS sequence"/>
</dbReference>
<dbReference type="AlphaFoldDB" id="A0A1M7EAV0"/>
<reference evidence="3" key="1">
    <citation type="submission" date="2016-11" db="EMBL/GenBank/DDBJ databases">
        <authorList>
            <person name="Varghese N."/>
            <person name="Submissions S."/>
        </authorList>
    </citation>
    <scope>NUCLEOTIDE SEQUENCE [LARGE SCALE GENOMIC DNA]</scope>
    <source>
        <strain evidence="3">DSM 1811</strain>
    </source>
</reference>